<dbReference type="Gene3D" id="2.60.120.260">
    <property type="entry name" value="Galactose-binding domain-like"/>
    <property type="match status" value="1"/>
</dbReference>
<dbReference type="InterPro" id="IPR000933">
    <property type="entry name" value="Glyco_hydro_29"/>
</dbReference>
<evidence type="ECO:0000256" key="5">
    <source>
        <dbReference type="ARBA" id="ARBA00023295"/>
    </source>
</evidence>
<dbReference type="Proteomes" id="UP001493487">
    <property type="component" value="Unassembled WGS sequence"/>
</dbReference>
<evidence type="ECO:0000256" key="1">
    <source>
        <dbReference type="ARBA" id="ARBA00007951"/>
    </source>
</evidence>
<dbReference type="PANTHER" id="PTHR10030">
    <property type="entry name" value="ALPHA-L-FUCOSIDASE"/>
    <property type="match status" value="1"/>
</dbReference>
<dbReference type="PANTHER" id="PTHR10030:SF37">
    <property type="entry name" value="ALPHA-L-FUCOSIDASE-RELATED"/>
    <property type="match status" value="1"/>
</dbReference>
<dbReference type="SMART" id="SM00812">
    <property type="entry name" value="Alpha_L_fucos"/>
    <property type="match status" value="1"/>
</dbReference>
<comment type="caution">
    <text evidence="7">The sequence shown here is derived from an EMBL/GenBank/DDBJ whole genome shotgun (WGS) entry which is preliminary data.</text>
</comment>
<dbReference type="Gene3D" id="3.20.20.80">
    <property type="entry name" value="Glycosidases"/>
    <property type="match status" value="1"/>
</dbReference>
<sequence length="474" mass="53984">MDGFVKEAALVKPSERQLAWQEMEFYGFIHYTVNTFTNREWGLGDEDPTIFNPSELNAEQWVNVCKSAGMTGLILTCKHHDGFCLWPSRFTEHSVKSSSWRGGNGDLVREVADACRSAGIRFGIYLSPWDLHEQTYGDSDAYNLFFMNQLRELLTQYGDIFCVWFDGACGEGPNGKRQVYDWASYYKLIRELQPGAVISVCGPDVRWCGNEAGHTRESEWSVVPAVLQDNEKIQEKSQKEDNGEFAKRYDSQDDDLGSREVIRGADKLVWYPAEVNTSIRPGWFYHTEEDDQVKSLDELLKVYVGSVGGNASFLLNLPPDCRGLIHENDAARMSELGQAIKSIFGDDLCIGAKAVASAQLDESHQANHMFDGNPETYWCPPEGTEQAEIEIDLQEHQAFDCIVLMEQIRNGQRIEGFRLEWKEENEWKPLFQGTVVGYKRICRFGKVNVRHIKLTITASRWCPTLKSFQVYLSN</sequence>
<gene>
    <name evidence="7" type="ORF">QJS35_17385</name>
</gene>
<evidence type="ECO:0000313" key="8">
    <source>
        <dbReference type="Proteomes" id="UP001493487"/>
    </source>
</evidence>
<dbReference type="Pfam" id="PF01120">
    <property type="entry name" value="Alpha_L_fucos"/>
    <property type="match status" value="1"/>
</dbReference>
<dbReference type="EC" id="3.2.1.51" evidence="2"/>
<organism evidence="7 8">
    <name type="scientific">Cohnella silvisoli</name>
    <dbReference type="NCBI Taxonomy" id="2873699"/>
    <lineage>
        <taxon>Bacteria</taxon>
        <taxon>Bacillati</taxon>
        <taxon>Bacillota</taxon>
        <taxon>Bacilli</taxon>
        <taxon>Bacillales</taxon>
        <taxon>Paenibacillaceae</taxon>
        <taxon>Cohnella</taxon>
    </lineage>
</organism>
<keyword evidence="5" id="KW-0326">Glycosidase</keyword>
<proteinExistence type="inferred from homology"/>
<dbReference type="InterPro" id="IPR057739">
    <property type="entry name" value="Glyco_hydro_29_N"/>
</dbReference>
<feature type="domain" description="F5/8 type C" evidence="6">
    <location>
        <begin position="331"/>
        <end position="430"/>
    </location>
</feature>
<keyword evidence="4" id="KW-0378">Hydrolase</keyword>
<evidence type="ECO:0000313" key="7">
    <source>
        <dbReference type="EMBL" id="MEQ4484172.1"/>
    </source>
</evidence>
<comment type="similarity">
    <text evidence="1">Belongs to the glycosyl hydrolase 29 family.</text>
</comment>
<protein>
    <recommendedName>
        <fullName evidence="2">alpha-L-fucosidase</fullName>
        <ecNumber evidence="2">3.2.1.51</ecNumber>
    </recommendedName>
</protein>
<dbReference type="RefSeq" id="WP_232186555.1">
    <property type="nucleotide sequence ID" value="NZ_JAIOAP010000009.1"/>
</dbReference>
<reference evidence="7 8" key="1">
    <citation type="journal article" date="2023" name="Genome Announc.">
        <title>Pan-Genome Analyses of the Genus Cohnella and Proposal of the Novel Species Cohnella silvisoli sp. nov., Isolated from Forest Soil.</title>
        <authorList>
            <person name="Wang C."/>
            <person name="Mao L."/>
            <person name="Bao G."/>
            <person name="Zhu H."/>
        </authorList>
    </citation>
    <scope>NUCLEOTIDE SEQUENCE [LARGE SCALE GENOMIC DNA]</scope>
    <source>
        <strain evidence="7 8">NL03-T5-1</strain>
    </source>
</reference>
<dbReference type="InterPro" id="IPR000421">
    <property type="entry name" value="FA58C"/>
</dbReference>
<dbReference type="InterPro" id="IPR008979">
    <property type="entry name" value="Galactose-bd-like_sf"/>
</dbReference>
<accession>A0ABV1KWJ8</accession>
<dbReference type="Pfam" id="PF00754">
    <property type="entry name" value="F5_F8_type_C"/>
    <property type="match status" value="1"/>
</dbReference>
<evidence type="ECO:0000256" key="3">
    <source>
        <dbReference type="ARBA" id="ARBA00022729"/>
    </source>
</evidence>
<evidence type="ECO:0000259" key="6">
    <source>
        <dbReference type="PROSITE" id="PS50022"/>
    </source>
</evidence>
<evidence type="ECO:0000256" key="2">
    <source>
        <dbReference type="ARBA" id="ARBA00012662"/>
    </source>
</evidence>
<dbReference type="SUPFAM" id="SSF51445">
    <property type="entry name" value="(Trans)glycosidases"/>
    <property type="match status" value="1"/>
</dbReference>
<keyword evidence="8" id="KW-1185">Reference proteome</keyword>
<keyword evidence="3" id="KW-0732">Signal</keyword>
<dbReference type="SUPFAM" id="SSF49785">
    <property type="entry name" value="Galactose-binding domain-like"/>
    <property type="match status" value="1"/>
</dbReference>
<name>A0ABV1KWJ8_9BACL</name>
<dbReference type="PROSITE" id="PS50022">
    <property type="entry name" value="FA58C_3"/>
    <property type="match status" value="1"/>
</dbReference>
<dbReference type="InterPro" id="IPR017853">
    <property type="entry name" value="GH"/>
</dbReference>
<dbReference type="EMBL" id="JASKHM010000010">
    <property type="protein sequence ID" value="MEQ4484172.1"/>
    <property type="molecule type" value="Genomic_DNA"/>
</dbReference>
<evidence type="ECO:0000256" key="4">
    <source>
        <dbReference type="ARBA" id="ARBA00022801"/>
    </source>
</evidence>